<keyword evidence="3" id="KW-1185">Reference proteome</keyword>
<dbReference type="Gene3D" id="1.25.40.10">
    <property type="entry name" value="Tetratricopeptide repeat domain"/>
    <property type="match status" value="1"/>
</dbReference>
<accession>A0AA43XL69</accession>
<dbReference type="InterPro" id="IPR011990">
    <property type="entry name" value="TPR-like_helical_dom_sf"/>
</dbReference>
<dbReference type="EMBL" id="SUMG01000007">
    <property type="protein sequence ID" value="NBG88299.1"/>
    <property type="molecule type" value="Genomic_DNA"/>
</dbReference>
<name>A0AA43XL69_9CLOT</name>
<organism evidence="2 3">
    <name type="scientific">Isachenkonia alkalipeptolytica</name>
    <dbReference type="NCBI Taxonomy" id="2565777"/>
    <lineage>
        <taxon>Bacteria</taxon>
        <taxon>Bacillati</taxon>
        <taxon>Bacillota</taxon>
        <taxon>Clostridia</taxon>
        <taxon>Eubacteriales</taxon>
        <taxon>Clostridiaceae</taxon>
        <taxon>Isachenkonia</taxon>
    </lineage>
</organism>
<evidence type="ECO:0000313" key="3">
    <source>
        <dbReference type="Proteomes" id="UP000449710"/>
    </source>
</evidence>
<reference evidence="2 3" key="1">
    <citation type="submission" date="2019-04" db="EMBL/GenBank/DDBJ databases">
        <title>Isachenkonia alkalipeptolytica gen. nov. sp. nov. a new anaerobic, alkiliphilic organothrophic bacterium capable to reduce synthesized ferrihydrite isolated from a soda lake.</title>
        <authorList>
            <person name="Toshchakov S.V."/>
            <person name="Zavarzina D.G."/>
            <person name="Zhilina T.N."/>
            <person name="Kostrikina N.A."/>
            <person name="Kublanov I.V."/>
        </authorList>
    </citation>
    <scope>NUCLEOTIDE SEQUENCE [LARGE SCALE GENOMIC DNA]</scope>
    <source>
        <strain evidence="2 3">Z-1701</strain>
    </source>
</reference>
<comment type="caution">
    <text evidence="2">The sequence shown here is derived from an EMBL/GenBank/DDBJ whole genome shotgun (WGS) entry which is preliminary data.</text>
</comment>
<proteinExistence type="predicted"/>
<dbReference type="RefSeq" id="WP_160720714.1">
    <property type="nucleotide sequence ID" value="NZ_SUMG01000007.1"/>
</dbReference>
<protein>
    <recommendedName>
        <fullName evidence="1">Alpha-L-glutamate ligase-related protein ATP-grasp domain-containing protein</fullName>
    </recommendedName>
</protein>
<dbReference type="InterPro" id="IPR039523">
    <property type="entry name" value="RimK-rel_E_lig_ATP-grasp"/>
</dbReference>
<dbReference type="SUPFAM" id="SSF56059">
    <property type="entry name" value="Glutathione synthetase ATP-binding domain-like"/>
    <property type="match status" value="1"/>
</dbReference>
<feature type="domain" description="Alpha-L-glutamate ligase-related protein ATP-grasp" evidence="1">
    <location>
        <begin position="513"/>
        <end position="723"/>
    </location>
</feature>
<dbReference type="Pfam" id="PF14397">
    <property type="entry name" value="ATPgrasp_ST"/>
    <property type="match status" value="1"/>
</dbReference>
<dbReference type="AlphaFoldDB" id="A0AA43XL69"/>
<sequence length="746" mass="86475">MERERKIKDGILKFIHQGNIKEAEKILRKYEEAQQDDPDIFNLKSMIKVGQGEQDKAEKILLEGIELHPGNFDMVMNLAFLVEGQDRSLYALDLYTKAYYLTGNNKEKNEAETAIKSLKDLLNARVKAFENKEDEPVNKYPVGKEATKDSLVLDVEIDKCVDFYNFNYGKKGWNPYIETIRERIENPESKYIGSALYNFFRLFRPKNLQEVLFGEIRKNLEPIAHSWISMPWGDYAFSKRYNQIKVREYPFFGLCTDKVGDVTREGLWNHYKLVQEIGYHPETFSNDYIKGYLLKSKEDYRFVVCEGHHRVAALAVGGYKKIRCHLLNEKNAPKVVDIKDINKWGMVKSKKYTREVAKQVFTSFFTNNGRERAIEADLLCDNLDPEKEEAFKKLGVNLKDRLNVKFYNAGLLNKTDEAFVNGVKEYWQKHYNRKIDPGFHLAYMNLTGKKEPRLIPHRIMRGEIIPLSNHKGMESIGYRDKNIYDKLIPTSRSPKNVLKRVCSKYFDASNNCLDQEEAYKIVTASKKDLIIKPSTTNDGIGIAKLVIQGGHIYLGGKIVKMAEIEKEWGSDFIIQEVVEQHSVMAKPHPASVNTLRMVTYRWKHEIKNLLTVARFGAGNDIKDNDASGAVSCGISNSGEFLNYAMDKKANVYTHHPTTNYCFADHAKVPNYEQFKKFVRDLHKEVLHHDYICWDIVVGVDGQPIFLELNFWGNLWAYQMRSETPFFGEFTEELLEYMKNKKENINN</sequence>
<dbReference type="SUPFAM" id="SSF48452">
    <property type="entry name" value="TPR-like"/>
    <property type="match status" value="1"/>
</dbReference>
<evidence type="ECO:0000259" key="1">
    <source>
        <dbReference type="Pfam" id="PF14397"/>
    </source>
</evidence>
<dbReference type="Proteomes" id="UP000449710">
    <property type="component" value="Unassembled WGS sequence"/>
</dbReference>
<evidence type="ECO:0000313" key="2">
    <source>
        <dbReference type="EMBL" id="NBG88299.1"/>
    </source>
</evidence>
<gene>
    <name evidence="2" type="ORF">ISALK_07270</name>
</gene>